<dbReference type="InterPro" id="IPR020835">
    <property type="entry name" value="Catalase_sf"/>
</dbReference>
<protein>
    <recommendedName>
        <fullName evidence="3">Phosphodiesterase</fullName>
    </recommendedName>
</protein>
<sequence length="241" mass="25657">MTMPNPRAAMKTVGARASSAVGGPFQWIAALRNGRVFHPDGVLTTGFVERTAPPGDGLPVETTHDVVARLSKGLGLPGAVPDIIGLAVRLPPQPSAATPWDILLASAGTGPAGRVVGVRPALRWSGQPLSSVMPVRYHNRNWWISARMVDDVNGFGVPLAGVRDRLRDSGVRFDIDQACGAQPFRPLARLTLRGVVPSDAAHDVAFDPVLHVAPGVRPVPQWLASLRAHAYDRSRRGRHAG</sequence>
<evidence type="ECO:0000313" key="1">
    <source>
        <dbReference type="EMBL" id="BDY30345.1"/>
    </source>
</evidence>
<organism evidence="1 2">
    <name type="scientific">Mycolicibacterium mageritense</name>
    <name type="common">Mycobacterium mageritense</name>
    <dbReference type="NCBI Taxonomy" id="53462"/>
    <lineage>
        <taxon>Bacteria</taxon>
        <taxon>Bacillati</taxon>
        <taxon>Actinomycetota</taxon>
        <taxon>Actinomycetes</taxon>
        <taxon>Mycobacteriales</taxon>
        <taxon>Mycobacteriaceae</taxon>
        <taxon>Mycolicibacterium</taxon>
    </lineage>
</organism>
<dbReference type="Proteomes" id="UP001241092">
    <property type="component" value="Chromosome"/>
</dbReference>
<reference evidence="1" key="1">
    <citation type="submission" date="2023-03" db="EMBL/GenBank/DDBJ databases">
        <title>Draft genome sequence of a Mycolicibacterium mageritense strain H4_3_1 isolated from a hybrid biological-inorganic system reactor.</title>
        <authorList>
            <person name="Feng X."/>
            <person name="Kazama D."/>
            <person name="Sato K."/>
            <person name="Kobayashi H."/>
        </authorList>
    </citation>
    <scope>NUCLEOTIDE SEQUENCE</scope>
    <source>
        <strain evidence="1">H4_3_1</strain>
    </source>
</reference>
<dbReference type="SUPFAM" id="SSF56634">
    <property type="entry name" value="Heme-dependent catalase-like"/>
    <property type="match status" value="1"/>
</dbReference>
<accession>A0AAI8TWR4</accession>
<gene>
    <name evidence="1" type="ORF">hbim_04288</name>
</gene>
<evidence type="ECO:0008006" key="3">
    <source>
        <dbReference type="Google" id="ProtNLM"/>
    </source>
</evidence>
<dbReference type="AlphaFoldDB" id="A0AAI8TWR4"/>
<dbReference type="EMBL" id="AP027452">
    <property type="protein sequence ID" value="BDY30345.1"/>
    <property type="molecule type" value="Genomic_DNA"/>
</dbReference>
<evidence type="ECO:0000313" key="2">
    <source>
        <dbReference type="Proteomes" id="UP001241092"/>
    </source>
</evidence>
<dbReference type="RefSeq" id="WP_286211297.1">
    <property type="nucleotide sequence ID" value="NZ_AP027452.1"/>
</dbReference>
<proteinExistence type="predicted"/>
<dbReference type="GO" id="GO:0020037">
    <property type="term" value="F:heme binding"/>
    <property type="evidence" value="ECO:0007669"/>
    <property type="project" value="InterPro"/>
</dbReference>
<name>A0AAI8TWR4_MYCME</name>